<comment type="caution">
    <text evidence="1">The sequence shown here is derived from an EMBL/GenBank/DDBJ whole genome shotgun (WGS) entry which is preliminary data.</text>
</comment>
<evidence type="ECO:0000313" key="2">
    <source>
        <dbReference type="Proteomes" id="UP001305779"/>
    </source>
</evidence>
<evidence type="ECO:0008006" key="3">
    <source>
        <dbReference type="Google" id="ProtNLM"/>
    </source>
</evidence>
<proteinExistence type="predicted"/>
<protein>
    <recommendedName>
        <fullName evidence="3">GST C-terminal domain-containing protein</fullName>
    </recommendedName>
</protein>
<dbReference type="EMBL" id="JAXOVC010000001">
    <property type="protein sequence ID" value="KAK4506406.1"/>
    <property type="molecule type" value="Genomic_DNA"/>
</dbReference>
<accession>A0ABR0EZ80</accession>
<reference evidence="1 2" key="1">
    <citation type="journal article" date="2023" name="G3 (Bethesda)">
        <title>A chromosome-level genome assembly of Zasmidium syzygii isolated from banana leaves.</title>
        <authorList>
            <person name="van Westerhoven A.C."/>
            <person name="Mehrabi R."/>
            <person name="Talebi R."/>
            <person name="Steentjes M.B.F."/>
            <person name="Corcolon B."/>
            <person name="Chong P.A."/>
            <person name="Kema G.H.J."/>
            <person name="Seidl M.F."/>
        </authorList>
    </citation>
    <scope>NUCLEOTIDE SEQUENCE [LARGE SCALE GENOMIC DNA]</scope>
    <source>
        <strain evidence="1 2">P124</strain>
    </source>
</reference>
<gene>
    <name evidence="1" type="ORF">PRZ48_000136</name>
</gene>
<keyword evidence="2" id="KW-1185">Reference proteome</keyword>
<organism evidence="1 2">
    <name type="scientific">Zasmidium cellare</name>
    <name type="common">Wine cellar mold</name>
    <name type="synonym">Racodium cellare</name>
    <dbReference type="NCBI Taxonomy" id="395010"/>
    <lineage>
        <taxon>Eukaryota</taxon>
        <taxon>Fungi</taxon>
        <taxon>Dikarya</taxon>
        <taxon>Ascomycota</taxon>
        <taxon>Pezizomycotina</taxon>
        <taxon>Dothideomycetes</taxon>
        <taxon>Dothideomycetidae</taxon>
        <taxon>Mycosphaerellales</taxon>
        <taxon>Mycosphaerellaceae</taxon>
        <taxon>Zasmidium</taxon>
    </lineage>
</organism>
<sequence length="124" mass="14134">MLDVHISGDYDFEQVENFVEERVMVEPKVQSQQTTLEPAYVAETVEKAEEWLSKIDGLVKASSTKWLFEEEPTALDAHVVVFASTMQAEYVGRGAMLPEAVKAFARRTTEGREWVEFEGRWMAS</sequence>
<name>A0ABR0EZ80_ZASCE</name>
<evidence type="ECO:0000313" key="1">
    <source>
        <dbReference type="EMBL" id="KAK4506406.1"/>
    </source>
</evidence>
<dbReference type="Proteomes" id="UP001305779">
    <property type="component" value="Unassembled WGS sequence"/>
</dbReference>